<organism evidence="4 5">
    <name type="scientific">Candidula unifasciata</name>
    <dbReference type="NCBI Taxonomy" id="100452"/>
    <lineage>
        <taxon>Eukaryota</taxon>
        <taxon>Metazoa</taxon>
        <taxon>Spiralia</taxon>
        <taxon>Lophotrochozoa</taxon>
        <taxon>Mollusca</taxon>
        <taxon>Gastropoda</taxon>
        <taxon>Heterobranchia</taxon>
        <taxon>Euthyneura</taxon>
        <taxon>Panpulmonata</taxon>
        <taxon>Eupulmonata</taxon>
        <taxon>Stylommatophora</taxon>
        <taxon>Helicina</taxon>
        <taxon>Helicoidea</taxon>
        <taxon>Geomitridae</taxon>
        <taxon>Candidula</taxon>
    </lineage>
</organism>
<dbReference type="Proteomes" id="UP000678393">
    <property type="component" value="Unassembled WGS sequence"/>
</dbReference>
<dbReference type="Gene3D" id="1.10.10.10">
    <property type="entry name" value="Winged helix-like DNA-binding domain superfamily/Winged helix DNA-binding domain"/>
    <property type="match status" value="1"/>
</dbReference>
<keyword evidence="5" id="KW-1185">Reference proteome</keyword>
<dbReference type="AlphaFoldDB" id="A0A8S4A783"/>
<feature type="coiled-coil region" evidence="1">
    <location>
        <begin position="502"/>
        <end position="529"/>
    </location>
</feature>
<evidence type="ECO:0000256" key="2">
    <source>
        <dbReference type="SAM" id="MobiDB-lite"/>
    </source>
</evidence>
<dbReference type="Pfam" id="PF00610">
    <property type="entry name" value="DEP"/>
    <property type="match status" value="1"/>
</dbReference>
<dbReference type="SUPFAM" id="SSF48350">
    <property type="entry name" value="GTPase activation domain, GAP"/>
    <property type="match status" value="1"/>
</dbReference>
<comment type="caution">
    <text evidence="4">The sequence shown here is derived from an EMBL/GenBank/DDBJ whole genome shotgun (WGS) entry which is preliminary data.</text>
</comment>
<dbReference type="OrthoDB" id="276323at2759"/>
<evidence type="ECO:0000259" key="3">
    <source>
        <dbReference type="PROSITE" id="PS50186"/>
    </source>
</evidence>
<dbReference type="InterPro" id="IPR008936">
    <property type="entry name" value="Rho_GTPase_activation_prot"/>
</dbReference>
<dbReference type="SMART" id="SM00049">
    <property type="entry name" value="DEP"/>
    <property type="match status" value="1"/>
</dbReference>
<feature type="compositionally biased region" description="Polar residues" evidence="2">
    <location>
        <begin position="187"/>
        <end position="202"/>
    </location>
</feature>
<sequence>MASSDCEQSSSFMSPHPAQFDRAIPFRESKGPLGPFKATKIWHDLIDHLKSKVELKRRRHKMKSIDSCFTGTDAVDVVLHFLLNDRDTFSADLSREKAVKVCQMLMQRKVIASAVDKPSLDKPCVFEDSSSKLYQFIGEYAVDGEPAEAAEEEDEHECNSTQNLTYSSDRLRLSEHFEPEEEPHSPNTDTPIGNRSPTSSVESLPYLNVTPGRLVKKLTEDEVEDVWREVALMQLLTLVELTFLDGILSEDKRNCQQKQRDHLIISNIVAHNWHLPLIPGVTDSRSDPLLLSAMECIEFLPKGLHLLSEPVFRRRGLEAKLWAKDIIMKHFTSLEETLLPPKYLEIHMAILNLVLSSNFDTALSALQLYVILLPVAIREELYRLLRFMRSLAADSAIRLDPQVSNEISVLVLLTDHIFKHKLLASNVAQKLVQFMMNNVNKIFTVPKDIRQRVAVRLFQLKTGKPLLECESSYCDRVSKEEFERQSKDLTEESLVNLMNAVLDDTNISLKEKKQRLKQFQKSYPQLYEQNFEGML</sequence>
<name>A0A8S4A783_9EUPU</name>
<evidence type="ECO:0000256" key="1">
    <source>
        <dbReference type="SAM" id="Coils"/>
    </source>
</evidence>
<dbReference type="InterPro" id="IPR036390">
    <property type="entry name" value="WH_DNA-bd_sf"/>
</dbReference>
<dbReference type="PROSITE" id="PS50186">
    <property type="entry name" value="DEP"/>
    <property type="match status" value="1"/>
</dbReference>
<dbReference type="PANTHER" id="PTHR16206">
    <property type="entry name" value="DEP DOMAIN-CONTAINING"/>
    <property type="match status" value="1"/>
</dbReference>
<dbReference type="GO" id="GO:0035556">
    <property type="term" value="P:intracellular signal transduction"/>
    <property type="evidence" value="ECO:0007669"/>
    <property type="project" value="InterPro"/>
</dbReference>
<gene>
    <name evidence="4" type="ORF">CUNI_LOCUS21676</name>
</gene>
<protein>
    <recommendedName>
        <fullName evidence="3">DEP domain-containing protein</fullName>
    </recommendedName>
</protein>
<dbReference type="EMBL" id="CAJHNH020008492">
    <property type="protein sequence ID" value="CAG5136118.1"/>
    <property type="molecule type" value="Genomic_DNA"/>
</dbReference>
<feature type="domain" description="DEP" evidence="3">
    <location>
        <begin position="49"/>
        <end position="138"/>
    </location>
</feature>
<feature type="compositionally biased region" description="Acidic residues" evidence="2">
    <location>
        <begin position="145"/>
        <end position="156"/>
    </location>
</feature>
<dbReference type="SUPFAM" id="SSF46785">
    <property type="entry name" value="Winged helix' DNA-binding domain"/>
    <property type="match status" value="1"/>
</dbReference>
<feature type="region of interest" description="Disordered" evidence="2">
    <location>
        <begin position="145"/>
        <end position="164"/>
    </location>
</feature>
<keyword evidence="1" id="KW-0175">Coiled coil</keyword>
<evidence type="ECO:0000313" key="4">
    <source>
        <dbReference type="EMBL" id="CAG5136118.1"/>
    </source>
</evidence>
<dbReference type="InterPro" id="IPR036388">
    <property type="entry name" value="WH-like_DNA-bd_sf"/>
</dbReference>
<accession>A0A8S4A783</accession>
<proteinExistence type="predicted"/>
<feature type="region of interest" description="Disordered" evidence="2">
    <location>
        <begin position="176"/>
        <end position="205"/>
    </location>
</feature>
<evidence type="ECO:0000313" key="5">
    <source>
        <dbReference type="Proteomes" id="UP000678393"/>
    </source>
</evidence>
<dbReference type="PANTHER" id="PTHR16206:SF19">
    <property type="entry name" value="DEP DOMAIN-CONTAINING PROTEIN"/>
    <property type="match status" value="1"/>
</dbReference>
<dbReference type="InterPro" id="IPR000591">
    <property type="entry name" value="DEP_dom"/>
</dbReference>
<reference evidence="4" key="1">
    <citation type="submission" date="2021-04" db="EMBL/GenBank/DDBJ databases">
        <authorList>
            <consortium name="Molecular Ecology Group"/>
        </authorList>
    </citation>
    <scope>NUCLEOTIDE SEQUENCE</scope>
</reference>